<reference evidence="2 3" key="1">
    <citation type="submission" date="2023-01" db="EMBL/GenBank/DDBJ databases">
        <authorList>
            <person name="Whitehead M."/>
        </authorList>
    </citation>
    <scope>NUCLEOTIDE SEQUENCE [LARGE SCALE GENOMIC DNA]</scope>
</reference>
<dbReference type="EMBL" id="CARXXK010000001">
    <property type="protein sequence ID" value="CAI6346197.1"/>
    <property type="molecule type" value="Genomic_DNA"/>
</dbReference>
<evidence type="ECO:0000313" key="2">
    <source>
        <dbReference type="EMBL" id="CAI6346197.1"/>
    </source>
</evidence>
<sequence>MLLTVVGFPVFLLSPSLCSVVVPGSARVAASRIGVCVCSPYFLSHSDDGKSCCGCLTPAQRALNPLSTVSAEFSGCGELHRCSAAFRSSPGIRPRLLSVSDGGDVGPLWSWTAGMGLFSFPSGNSVRWFVLLGALSALSAET</sequence>
<comment type="caution">
    <text evidence="2">The sequence shown here is derived from an EMBL/GenBank/DDBJ whole genome shotgun (WGS) entry which is preliminary data.</text>
</comment>
<keyword evidence="3" id="KW-1185">Reference proteome</keyword>
<evidence type="ECO:0000256" key="1">
    <source>
        <dbReference type="SAM" id="SignalP"/>
    </source>
</evidence>
<dbReference type="AlphaFoldDB" id="A0AAV0VPF4"/>
<protein>
    <recommendedName>
        <fullName evidence="4">Secreted protein</fullName>
    </recommendedName>
</protein>
<accession>A0AAV0VPF4</accession>
<gene>
    <name evidence="2" type="ORF">MEUPH1_LOCUS3132</name>
</gene>
<proteinExistence type="predicted"/>
<organism evidence="2 3">
    <name type="scientific">Macrosiphum euphorbiae</name>
    <name type="common">potato aphid</name>
    <dbReference type="NCBI Taxonomy" id="13131"/>
    <lineage>
        <taxon>Eukaryota</taxon>
        <taxon>Metazoa</taxon>
        <taxon>Ecdysozoa</taxon>
        <taxon>Arthropoda</taxon>
        <taxon>Hexapoda</taxon>
        <taxon>Insecta</taxon>
        <taxon>Pterygota</taxon>
        <taxon>Neoptera</taxon>
        <taxon>Paraneoptera</taxon>
        <taxon>Hemiptera</taxon>
        <taxon>Sternorrhyncha</taxon>
        <taxon>Aphidomorpha</taxon>
        <taxon>Aphidoidea</taxon>
        <taxon>Aphididae</taxon>
        <taxon>Macrosiphini</taxon>
        <taxon>Macrosiphum</taxon>
    </lineage>
</organism>
<feature type="chain" id="PRO_5043606227" description="Secreted protein" evidence="1">
    <location>
        <begin position="19"/>
        <end position="142"/>
    </location>
</feature>
<evidence type="ECO:0000313" key="3">
    <source>
        <dbReference type="Proteomes" id="UP001160148"/>
    </source>
</evidence>
<keyword evidence="1" id="KW-0732">Signal</keyword>
<name>A0AAV0VPF4_9HEMI</name>
<dbReference type="Proteomes" id="UP001160148">
    <property type="component" value="Unassembled WGS sequence"/>
</dbReference>
<feature type="signal peptide" evidence="1">
    <location>
        <begin position="1"/>
        <end position="18"/>
    </location>
</feature>
<evidence type="ECO:0008006" key="4">
    <source>
        <dbReference type="Google" id="ProtNLM"/>
    </source>
</evidence>